<feature type="domain" description="ABC transmembrane type-1" evidence="8">
    <location>
        <begin position="79"/>
        <end position="293"/>
    </location>
</feature>
<reference evidence="9 10" key="1">
    <citation type="submission" date="2016-07" db="EMBL/GenBank/DDBJ databases">
        <title>Characterization of isolates of Eisenbergiella tayi derived from blood cultures, using whole genome sequencing.</title>
        <authorList>
            <person name="Burdz T."/>
            <person name="Wiebe D."/>
            <person name="Huynh C."/>
            <person name="Bernard K."/>
        </authorList>
    </citation>
    <scope>NUCLEOTIDE SEQUENCE [LARGE SCALE GENOMIC DNA]</scope>
    <source>
        <strain evidence="9 10">NML 110608</strain>
    </source>
</reference>
<comment type="caution">
    <text evidence="9">The sequence shown here is derived from an EMBL/GenBank/DDBJ whole genome shotgun (WGS) entry which is preliminary data.</text>
</comment>
<dbReference type="InterPro" id="IPR051393">
    <property type="entry name" value="ABC_transporter_permease"/>
</dbReference>
<gene>
    <name evidence="9" type="primary">lacF_22</name>
    <name evidence="9" type="ORF">BEI61_03100</name>
</gene>
<dbReference type="InterPro" id="IPR000515">
    <property type="entry name" value="MetI-like"/>
</dbReference>
<evidence type="ECO:0000313" key="9">
    <source>
        <dbReference type="EMBL" id="ODM07210.1"/>
    </source>
</evidence>
<feature type="transmembrane region" description="Helical" evidence="7">
    <location>
        <begin position="273"/>
        <end position="292"/>
    </location>
</feature>
<dbReference type="GO" id="GO:0005886">
    <property type="term" value="C:plasma membrane"/>
    <property type="evidence" value="ECO:0007669"/>
    <property type="project" value="UniProtKB-SubCell"/>
</dbReference>
<evidence type="ECO:0000256" key="4">
    <source>
        <dbReference type="ARBA" id="ARBA00022692"/>
    </source>
</evidence>
<dbReference type="CDD" id="cd06261">
    <property type="entry name" value="TM_PBP2"/>
    <property type="match status" value="1"/>
</dbReference>
<keyword evidence="2 7" id="KW-0813">Transport</keyword>
<feature type="transmembrane region" description="Helical" evidence="7">
    <location>
        <begin position="21"/>
        <end position="46"/>
    </location>
</feature>
<dbReference type="AlphaFoldDB" id="A0A1E3AEN9"/>
<accession>A0A1E3AEN9</accession>
<sequence length="310" mass="35019">MFGKVLDKLGIKTRKGKENTYGYIFILPWLIGILCFTLGPMIFSLITSFTNYNMLKMDFTGLANYKKMFFQDQLFWKALKNTLYYALLNIPLITAGGVIVAVILNKSIFGLRTFRTIYYLPSIMVGVGTYFLWMLLLDPANGLVNSALALIGIKGPAWLTDPNWTKPAIILMHLWGLGGQMLLYLARLQSIPQDYYEAASLDGASGFKKFTKITVPLLSPIIFYNLTIGIIGAFQIFQEGYIFSGDGTGKPAGSLLFYNLHLWNQAFKNFKTGYANAMCWFLFAVVMILTVINQKISNKWVYYEEGESND</sequence>
<evidence type="ECO:0000313" key="10">
    <source>
        <dbReference type="Proteomes" id="UP000094067"/>
    </source>
</evidence>
<dbReference type="Gene3D" id="1.10.3720.10">
    <property type="entry name" value="MetI-like"/>
    <property type="match status" value="1"/>
</dbReference>
<dbReference type="InterPro" id="IPR035906">
    <property type="entry name" value="MetI-like_sf"/>
</dbReference>
<organism evidence="9 10">
    <name type="scientific">Eisenbergiella tayi</name>
    <dbReference type="NCBI Taxonomy" id="1432052"/>
    <lineage>
        <taxon>Bacteria</taxon>
        <taxon>Bacillati</taxon>
        <taxon>Bacillota</taxon>
        <taxon>Clostridia</taxon>
        <taxon>Lachnospirales</taxon>
        <taxon>Lachnospiraceae</taxon>
        <taxon>Eisenbergiella</taxon>
    </lineage>
</organism>
<proteinExistence type="inferred from homology"/>
<feature type="transmembrane region" description="Helical" evidence="7">
    <location>
        <begin position="217"/>
        <end position="237"/>
    </location>
</feature>
<evidence type="ECO:0000256" key="5">
    <source>
        <dbReference type="ARBA" id="ARBA00022989"/>
    </source>
</evidence>
<keyword evidence="4 7" id="KW-0812">Transmembrane</keyword>
<feature type="transmembrane region" description="Helical" evidence="7">
    <location>
        <begin position="116"/>
        <end position="136"/>
    </location>
</feature>
<protein>
    <submittedName>
        <fullName evidence="9">Lactose transport system permease protein LacF</fullName>
    </submittedName>
</protein>
<evidence type="ECO:0000256" key="7">
    <source>
        <dbReference type="RuleBase" id="RU363032"/>
    </source>
</evidence>
<dbReference type="PANTHER" id="PTHR30193:SF1">
    <property type="entry name" value="ABC TRANSPORTER PERMEASE PROTEIN YESP-RELATED"/>
    <property type="match status" value="1"/>
</dbReference>
<comment type="subcellular location">
    <subcellularLocation>
        <location evidence="1 7">Cell membrane</location>
        <topology evidence="1 7">Multi-pass membrane protein</topology>
    </subcellularLocation>
</comment>
<comment type="similarity">
    <text evidence="7">Belongs to the binding-protein-dependent transport system permease family.</text>
</comment>
<evidence type="ECO:0000256" key="2">
    <source>
        <dbReference type="ARBA" id="ARBA00022448"/>
    </source>
</evidence>
<evidence type="ECO:0000256" key="3">
    <source>
        <dbReference type="ARBA" id="ARBA00022475"/>
    </source>
</evidence>
<evidence type="ECO:0000256" key="1">
    <source>
        <dbReference type="ARBA" id="ARBA00004651"/>
    </source>
</evidence>
<dbReference type="GO" id="GO:0055085">
    <property type="term" value="P:transmembrane transport"/>
    <property type="evidence" value="ECO:0007669"/>
    <property type="project" value="InterPro"/>
</dbReference>
<dbReference type="Proteomes" id="UP000094067">
    <property type="component" value="Unassembled WGS sequence"/>
</dbReference>
<name>A0A1E3AEN9_9FIRM</name>
<keyword evidence="3" id="KW-1003">Cell membrane</keyword>
<evidence type="ECO:0000256" key="6">
    <source>
        <dbReference type="ARBA" id="ARBA00023136"/>
    </source>
</evidence>
<dbReference type="PANTHER" id="PTHR30193">
    <property type="entry name" value="ABC TRANSPORTER PERMEASE PROTEIN"/>
    <property type="match status" value="1"/>
</dbReference>
<dbReference type="RefSeq" id="WP_069152907.1">
    <property type="nucleotide sequence ID" value="NZ_MCGH01000002.1"/>
</dbReference>
<dbReference type="SUPFAM" id="SSF160964">
    <property type="entry name" value="MalF N-terminal region-like"/>
    <property type="match status" value="1"/>
</dbReference>
<evidence type="ECO:0000259" key="8">
    <source>
        <dbReference type="PROSITE" id="PS50928"/>
    </source>
</evidence>
<dbReference type="PROSITE" id="PS50928">
    <property type="entry name" value="ABC_TM1"/>
    <property type="match status" value="1"/>
</dbReference>
<keyword evidence="6 7" id="KW-0472">Membrane</keyword>
<feature type="transmembrane region" description="Helical" evidence="7">
    <location>
        <begin position="168"/>
        <end position="186"/>
    </location>
</feature>
<keyword evidence="5 7" id="KW-1133">Transmembrane helix</keyword>
<dbReference type="EMBL" id="MCGH01000002">
    <property type="protein sequence ID" value="ODM07210.1"/>
    <property type="molecule type" value="Genomic_DNA"/>
</dbReference>
<dbReference type="SUPFAM" id="SSF161098">
    <property type="entry name" value="MetI-like"/>
    <property type="match status" value="1"/>
</dbReference>
<dbReference type="Pfam" id="PF00528">
    <property type="entry name" value="BPD_transp_1"/>
    <property type="match status" value="1"/>
</dbReference>
<feature type="transmembrane region" description="Helical" evidence="7">
    <location>
        <begin position="83"/>
        <end position="104"/>
    </location>
</feature>